<keyword evidence="6 12" id="KW-0297">G-protein coupled receptor</keyword>
<feature type="transmembrane region" description="Helical" evidence="14">
    <location>
        <begin position="48"/>
        <end position="67"/>
    </location>
</feature>
<comment type="subcellular location">
    <subcellularLocation>
        <location evidence="1">Cell membrane</location>
        <topology evidence="1">Multi-pass membrane protein</topology>
    </subcellularLocation>
</comment>
<evidence type="ECO:0000256" key="12">
    <source>
        <dbReference type="RuleBase" id="RU000688"/>
    </source>
</evidence>
<dbReference type="GO" id="GO:0004930">
    <property type="term" value="F:G protein-coupled receptor activity"/>
    <property type="evidence" value="ECO:0007669"/>
    <property type="project" value="UniProtKB-KW"/>
</dbReference>
<dbReference type="SUPFAM" id="SSF81321">
    <property type="entry name" value="Family A G protein-coupled receptor-like"/>
    <property type="match status" value="1"/>
</dbReference>
<evidence type="ECO:0000256" key="10">
    <source>
        <dbReference type="ARBA" id="ARBA00023180"/>
    </source>
</evidence>
<dbReference type="AlphaFoldDB" id="A0A8T3DHT6"/>
<dbReference type="Proteomes" id="UP000829720">
    <property type="component" value="Unassembled WGS sequence"/>
</dbReference>
<feature type="transmembrane region" description="Helical" evidence="14">
    <location>
        <begin position="128"/>
        <end position="148"/>
    </location>
</feature>
<feature type="transmembrane region" description="Helical" evidence="14">
    <location>
        <begin position="79"/>
        <end position="100"/>
    </location>
</feature>
<feature type="transmembrane region" description="Helical" evidence="14">
    <location>
        <begin position="160"/>
        <end position="180"/>
    </location>
</feature>
<dbReference type="Gene3D" id="1.20.1070.10">
    <property type="entry name" value="Rhodopsin 7-helix transmembrane proteins"/>
    <property type="match status" value="1"/>
</dbReference>
<comment type="similarity">
    <text evidence="2 12">Belongs to the G-protein coupled receptor 1 family.</text>
</comment>
<evidence type="ECO:0000256" key="4">
    <source>
        <dbReference type="ARBA" id="ARBA00022692"/>
    </source>
</evidence>
<dbReference type="Pfam" id="PF00001">
    <property type="entry name" value="7tm_1"/>
    <property type="match status" value="1"/>
</dbReference>
<dbReference type="EMBL" id="JAERUA010000009">
    <property type="protein sequence ID" value="KAI1895404.1"/>
    <property type="molecule type" value="Genomic_DNA"/>
</dbReference>
<dbReference type="OrthoDB" id="8953154at2759"/>
<feature type="transmembrane region" description="Helical" evidence="14">
    <location>
        <begin position="209"/>
        <end position="230"/>
    </location>
</feature>
<evidence type="ECO:0000256" key="7">
    <source>
        <dbReference type="ARBA" id="ARBA00023136"/>
    </source>
</evidence>
<evidence type="ECO:0000256" key="3">
    <source>
        <dbReference type="ARBA" id="ARBA00022475"/>
    </source>
</evidence>
<feature type="domain" description="G-protein coupled receptors family 1 profile" evidence="15">
    <location>
        <begin position="61"/>
        <end position="314"/>
    </location>
</feature>
<dbReference type="FunFam" id="1.20.1070.10:FF:000065">
    <property type="entry name" value="G-protein coupled receptor 4"/>
    <property type="match status" value="1"/>
</dbReference>
<evidence type="ECO:0000256" key="13">
    <source>
        <dbReference type="SAM" id="MobiDB-lite"/>
    </source>
</evidence>
<evidence type="ECO:0000256" key="1">
    <source>
        <dbReference type="ARBA" id="ARBA00004651"/>
    </source>
</evidence>
<sequence>MVHRLFNAVTPEAMHQSSVTQLVLASNMNLNVSHNCTPPYDQDRIPLMVLYSMVLIIGLPANLATVYMTFLQVRRKNVLGIYLLSLSLCDLMYLGTLPLWTKYVSAGHQWVYSSLACKITSYVFFNNMYISIFLLCCVSIDRYVAVVYAVESRGLRQQKLAGIITLVICLVVAVGHLPVFTMTEGDADSGERRCFEPGQSTTTVTGFNYARFFIGFFIPLSILVVTNRAILTNIQASTGLRPRQKVKVKYLAIAVILFFMVCFAPYHIILLLRAIMYHFPAFQEECHFEKSIYTPYTISLGLSTFNSAMNPILYVLASDNIRKEIRRGLASFRSRSTLQPRYTDSSQHKMHNSKNSSDAAPMRGNNDT</sequence>
<feature type="transmembrane region" description="Helical" evidence="14">
    <location>
        <begin position="250"/>
        <end position="276"/>
    </location>
</feature>
<proteinExistence type="inferred from homology"/>
<dbReference type="InterPro" id="IPR017452">
    <property type="entry name" value="GPCR_Rhodpsn_7TM"/>
</dbReference>
<dbReference type="GO" id="GO:0005886">
    <property type="term" value="C:plasma membrane"/>
    <property type="evidence" value="ECO:0007669"/>
    <property type="project" value="UniProtKB-SubCell"/>
</dbReference>
<protein>
    <recommendedName>
        <fullName evidence="15">G-protein coupled receptors family 1 profile domain-containing protein</fullName>
    </recommendedName>
</protein>
<dbReference type="PANTHER" id="PTHR24234">
    <property type="entry name" value="LYSOPHOSPHATIDIC ACID RECEPTOR 5/SPHINGOSYLPHOSPHORYLCHOLINE RECEPTOR"/>
    <property type="match status" value="1"/>
</dbReference>
<keyword evidence="8" id="KW-1015">Disulfide bond</keyword>
<evidence type="ECO:0000313" key="16">
    <source>
        <dbReference type="EMBL" id="KAI1895404.1"/>
    </source>
</evidence>
<keyword evidence="11 12" id="KW-0807">Transducer</keyword>
<evidence type="ECO:0000256" key="5">
    <source>
        <dbReference type="ARBA" id="ARBA00022989"/>
    </source>
</evidence>
<keyword evidence="5 14" id="KW-1133">Transmembrane helix</keyword>
<name>A0A8T3DHT6_9TELE</name>
<keyword evidence="17" id="KW-1185">Reference proteome</keyword>
<dbReference type="PROSITE" id="PS50262">
    <property type="entry name" value="G_PROTEIN_RECEP_F1_2"/>
    <property type="match status" value="1"/>
</dbReference>
<feature type="region of interest" description="Disordered" evidence="13">
    <location>
        <begin position="340"/>
        <end position="368"/>
    </location>
</feature>
<evidence type="ECO:0000256" key="14">
    <source>
        <dbReference type="SAM" id="Phobius"/>
    </source>
</evidence>
<keyword evidence="9 12" id="KW-0675">Receptor</keyword>
<evidence type="ECO:0000256" key="6">
    <source>
        <dbReference type="ARBA" id="ARBA00023040"/>
    </source>
</evidence>
<comment type="caution">
    <text evidence="16">The sequence shown here is derived from an EMBL/GenBank/DDBJ whole genome shotgun (WGS) entry which is preliminary data.</text>
</comment>
<evidence type="ECO:0000256" key="9">
    <source>
        <dbReference type="ARBA" id="ARBA00023170"/>
    </source>
</evidence>
<reference evidence="16" key="1">
    <citation type="submission" date="2021-01" db="EMBL/GenBank/DDBJ databases">
        <authorList>
            <person name="Zahm M."/>
            <person name="Roques C."/>
            <person name="Cabau C."/>
            <person name="Klopp C."/>
            <person name="Donnadieu C."/>
            <person name="Jouanno E."/>
            <person name="Lampietro C."/>
            <person name="Louis A."/>
            <person name="Herpin A."/>
            <person name="Echchiki A."/>
            <person name="Berthelot C."/>
            <person name="Parey E."/>
            <person name="Roest-Crollius H."/>
            <person name="Braasch I."/>
            <person name="Postlethwait J."/>
            <person name="Bobe J."/>
            <person name="Montfort J."/>
            <person name="Bouchez O."/>
            <person name="Begum T."/>
            <person name="Mejri S."/>
            <person name="Adams A."/>
            <person name="Chen W.-J."/>
            <person name="Guiguen Y."/>
        </authorList>
    </citation>
    <scope>NUCLEOTIDE SEQUENCE</scope>
    <source>
        <tissue evidence="16">Blood</tissue>
    </source>
</reference>
<keyword evidence="7 14" id="KW-0472">Membrane</keyword>
<keyword evidence="3" id="KW-1003">Cell membrane</keyword>
<dbReference type="InterPro" id="IPR000276">
    <property type="entry name" value="GPCR_Rhodpsn"/>
</dbReference>
<evidence type="ECO:0000259" key="15">
    <source>
        <dbReference type="PROSITE" id="PS50262"/>
    </source>
</evidence>
<evidence type="ECO:0000313" key="17">
    <source>
        <dbReference type="Proteomes" id="UP000829720"/>
    </source>
</evidence>
<accession>A0A8T3DHT6</accession>
<dbReference type="PRINTS" id="PR00237">
    <property type="entry name" value="GPCRRHODOPSN"/>
</dbReference>
<keyword evidence="10" id="KW-0325">Glycoprotein</keyword>
<dbReference type="PROSITE" id="PS00237">
    <property type="entry name" value="G_PROTEIN_RECEP_F1_1"/>
    <property type="match status" value="1"/>
</dbReference>
<feature type="transmembrane region" description="Helical" evidence="14">
    <location>
        <begin position="296"/>
        <end position="317"/>
    </location>
</feature>
<organism evidence="16 17">
    <name type="scientific">Albula goreensis</name>
    <dbReference type="NCBI Taxonomy" id="1534307"/>
    <lineage>
        <taxon>Eukaryota</taxon>
        <taxon>Metazoa</taxon>
        <taxon>Chordata</taxon>
        <taxon>Craniata</taxon>
        <taxon>Vertebrata</taxon>
        <taxon>Euteleostomi</taxon>
        <taxon>Actinopterygii</taxon>
        <taxon>Neopterygii</taxon>
        <taxon>Teleostei</taxon>
        <taxon>Albuliformes</taxon>
        <taxon>Albulidae</taxon>
        <taxon>Albula</taxon>
    </lineage>
</organism>
<evidence type="ECO:0000256" key="8">
    <source>
        <dbReference type="ARBA" id="ARBA00023157"/>
    </source>
</evidence>
<gene>
    <name evidence="16" type="ORF">AGOR_G00105940</name>
</gene>
<evidence type="ECO:0000256" key="11">
    <source>
        <dbReference type="ARBA" id="ARBA00023224"/>
    </source>
</evidence>
<evidence type="ECO:0000256" key="2">
    <source>
        <dbReference type="ARBA" id="ARBA00010663"/>
    </source>
</evidence>
<keyword evidence="4 12" id="KW-0812">Transmembrane</keyword>
<dbReference type="PRINTS" id="PR01157">
    <property type="entry name" value="P2YPURNOCPTR"/>
</dbReference>
<dbReference type="GO" id="GO:0000082">
    <property type="term" value="P:G1/S transition of mitotic cell cycle"/>
    <property type="evidence" value="ECO:0007669"/>
    <property type="project" value="TreeGrafter"/>
</dbReference>
<dbReference type="GO" id="GO:0010972">
    <property type="term" value="P:negative regulation of G2/M transition of mitotic cell cycle"/>
    <property type="evidence" value="ECO:0007669"/>
    <property type="project" value="TreeGrafter"/>
</dbReference>
<dbReference type="PANTHER" id="PTHR24234:SF7">
    <property type="entry name" value="G-PROTEIN COUPLED RECEPTOR 132-RELATED"/>
    <property type="match status" value="1"/>
</dbReference>